<feature type="region of interest" description="Disordered" evidence="1">
    <location>
        <begin position="165"/>
        <end position="217"/>
    </location>
</feature>
<name>A0AAV3S250_LITER</name>
<dbReference type="Proteomes" id="UP001454036">
    <property type="component" value="Unassembled WGS sequence"/>
</dbReference>
<dbReference type="PANTHER" id="PTHR31286:SF180">
    <property type="entry name" value="OS10G0362600 PROTEIN"/>
    <property type="match status" value="1"/>
</dbReference>
<comment type="caution">
    <text evidence="2">The sequence shown here is derived from an EMBL/GenBank/DDBJ whole genome shotgun (WGS) entry which is preliminary data.</text>
</comment>
<protein>
    <recommendedName>
        <fullName evidence="4">DUF4283 domain-containing protein</fullName>
    </recommendedName>
</protein>
<accession>A0AAV3S250</accession>
<evidence type="ECO:0000313" key="3">
    <source>
        <dbReference type="Proteomes" id="UP001454036"/>
    </source>
</evidence>
<dbReference type="AlphaFoldDB" id="A0AAV3S250"/>
<evidence type="ECO:0008006" key="4">
    <source>
        <dbReference type="Google" id="ProtNLM"/>
    </source>
</evidence>
<keyword evidence="3" id="KW-1185">Reference proteome</keyword>
<dbReference type="InterPro" id="IPR040256">
    <property type="entry name" value="At4g02000-like"/>
</dbReference>
<dbReference type="EMBL" id="BAABME010014020">
    <property type="protein sequence ID" value="GAA0186767.1"/>
    <property type="molecule type" value="Genomic_DNA"/>
</dbReference>
<dbReference type="PANTHER" id="PTHR31286">
    <property type="entry name" value="GLYCINE-RICH CELL WALL STRUCTURAL PROTEIN 1.8-LIKE"/>
    <property type="match status" value="1"/>
</dbReference>
<reference evidence="2 3" key="1">
    <citation type="submission" date="2024-01" db="EMBL/GenBank/DDBJ databases">
        <title>The complete chloroplast genome sequence of Lithospermum erythrorhizon: insights into the phylogenetic relationship among Boraginaceae species and the maternal lineages of purple gromwells.</title>
        <authorList>
            <person name="Okada T."/>
            <person name="Watanabe K."/>
        </authorList>
    </citation>
    <scope>NUCLEOTIDE SEQUENCE [LARGE SCALE GENOMIC DNA]</scope>
</reference>
<gene>
    <name evidence="2" type="ORF">LIER_34055</name>
</gene>
<organism evidence="2 3">
    <name type="scientific">Lithospermum erythrorhizon</name>
    <name type="common">Purple gromwell</name>
    <name type="synonym">Lithospermum officinale var. erythrorhizon</name>
    <dbReference type="NCBI Taxonomy" id="34254"/>
    <lineage>
        <taxon>Eukaryota</taxon>
        <taxon>Viridiplantae</taxon>
        <taxon>Streptophyta</taxon>
        <taxon>Embryophyta</taxon>
        <taxon>Tracheophyta</taxon>
        <taxon>Spermatophyta</taxon>
        <taxon>Magnoliopsida</taxon>
        <taxon>eudicotyledons</taxon>
        <taxon>Gunneridae</taxon>
        <taxon>Pentapetalae</taxon>
        <taxon>asterids</taxon>
        <taxon>lamiids</taxon>
        <taxon>Boraginales</taxon>
        <taxon>Boraginaceae</taxon>
        <taxon>Boraginoideae</taxon>
        <taxon>Lithospermeae</taxon>
        <taxon>Lithospermum</taxon>
    </lineage>
</organism>
<sequence length="267" mass="28670">MGSGMSRDTVWEGVDGVRFLTNEAHLHVLNGGPYMAIGKTLMMKIVDEGVIITDDLFMHVPTWVLLHDVPLSVWSVSGLSKLASKVGIPMYTDKVTKDRSRMNYARCLVEVNVGQPPVMEFGVTMSGGRKYVQKVSYEHYSDYCCDCKKFGHNIFKFPNAKTGTVIPPPKPSTVARPKPKGNAHASIPGTPSSVPLGRKNGVLTGPGETSSLQGDKGDESMLEAHGLVIVDCAKASVPLPKGKGPVSILKGTGKANAHVAQVFFSFS</sequence>
<evidence type="ECO:0000256" key="1">
    <source>
        <dbReference type="SAM" id="MobiDB-lite"/>
    </source>
</evidence>
<proteinExistence type="predicted"/>
<evidence type="ECO:0000313" key="2">
    <source>
        <dbReference type="EMBL" id="GAA0186767.1"/>
    </source>
</evidence>